<dbReference type="AlphaFoldDB" id="A0A1J8PIQ1"/>
<organism evidence="1 2">
    <name type="scientific">Rhizopogon vesiculosus</name>
    <dbReference type="NCBI Taxonomy" id="180088"/>
    <lineage>
        <taxon>Eukaryota</taxon>
        <taxon>Fungi</taxon>
        <taxon>Dikarya</taxon>
        <taxon>Basidiomycota</taxon>
        <taxon>Agaricomycotina</taxon>
        <taxon>Agaricomycetes</taxon>
        <taxon>Agaricomycetidae</taxon>
        <taxon>Boletales</taxon>
        <taxon>Suillineae</taxon>
        <taxon>Rhizopogonaceae</taxon>
        <taxon>Rhizopogon</taxon>
    </lineage>
</organism>
<keyword evidence="2" id="KW-1185">Reference proteome</keyword>
<comment type="caution">
    <text evidence="1">The sequence shown here is derived from an EMBL/GenBank/DDBJ whole genome shotgun (WGS) entry which is preliminary data.</text>
</comment>
<protein>
    <submittedName>
        <fullName evidence="1">Uncharacterized protein</fullName>
    </submittedName>
</protein>
<reference evidence="1 2" key="1">
    <citation type="submission" date="2016-03" db="EMBL/GenBank/DDBJ databases">
        <title>Comparative genomics of the ectomycorrhizal sister species Rhizopogon vinicolor and Rhizopogon vesiculosus (Basidiomycota: Boletales) reveals a divergence of the mating type B locus.</title>
        <authorList>
            <person name="Mujic A.B."/>
            <person name="Kuo A."/>
            <person name="Tritt A."/>
            <person name="Lipzen A."/>
            <person name="Chen C."/>
            <person name="Johnson J."/>
            <person name="Sharma A."/>
            <person name="Barry K."/>
            <person name="Grigoriev I.V."/>
            <person name="Spatafora J.W."/>
        </authorList>
    </citation>
    <scope>NUCLEOTIDE SEQUENCE [LARGE SCALE GENOMIC DNA]</scope>
    <source>
        <strain evidence="1 2">AM-OR11-056</strain>
    </source>
</reference>
<proteinExistence type="predicted"/>
<name>A0A1J8PIQ1_9AGAM</name>
<evidence type="ECO:0000313" key="1">
    <source>
        <dbReference type="EMBL" id="OJA07667.1"/>
    </source>
</evidence>
<evidence type="ECO:0000313" key="2">
    <source>
        <dbReference type="Proteomes" id="UP000183567"/>
    </source>
</evidence>
<accession>A0A1J8PIQ1</accession>
<dbReference type="EMBL" id="LVVM01006583">
    <property type="protein sequence ID" value="OJA07667.1"/>
    <property type="molecule type" value="Genomic_DNA"/>
</dbReference>
<sequence>MCASGGYQIDETSLYLSIPNQVGDTQGRFLGRCS</sequence>
<dbReference type="Proteomes" id="UP000183567">
    <property type="component" value="Unassembled WGS sequence"/>
</dbReference>
<gene>
    <name evidence="1" type="ORF">AZE42_01859</name>
</gene>